<evidence type="ECO:0000313" key="6">
    <source>
        <dbReference type="EMBL" id="MBB5980474.1"/>
    </source>
</evidence>
<dbReference type="InterPro" id="IPR001845">
    <property type="entry name" value="HTH_ArsR_DNA-bd_dom"/>
</dbReference>
<reference evidence="6 7" key="1">
    <citation type="submission" date="2020-08" db="EMBL/GenBank/DDBJ databases">
        <title>Sequencing the genomes of 1000 actinobacteria strains.</title>
        <authorList>
            <person name="Klenk H.-P."/>
        </authorList>
    </citation>
    <scope>NUCLEOTIDE SEQUENCE [LARGE SCALE GENOMIC DNA]</scope>
    <source>
        <strain evidence="6 7">DSM 17294</strain>
    </source>
</reference>
<feature type="domain" description="HTH arsR-type" evidence="5">
    <location>
        <begin position="1"/>
        <end position="98"/>
    </location>
</feature>
<dbReference type="RefSeq" id="WP_184836239.1">
    <property type="nucleotide sequence ID" value="NZ_BAAAVN010000003.1"/>
</dbReference>
<dbReference type="SUPFAM" id="SSF46785">
    <property type="entry name" value="Winged helix' DNA-binding domain"/>
    <property type="match status" value="1"/>
</dbReference>
<keyword evidence="3" id="KW-0804">Transcription</keyword>
<dbReference type="Proteomes" id="UP000558997">
    <property type="component" value="Unassembled WGS sequence"/>
</dbReference>
<feature type="region of interest" description="Disordered" evidence="4">
    <location>
        <begin position="105"/>
        <end position="125"/>
    </location>
</feature>
<keyword evidence="7" id="KW-1185">Reference proteome</keyword>
<dbReference type="SMART" id="SM00418">
    <property type="entry name" value="HTH_ARSR"/>
    <property type="match status" value="1"/>
</dbReference>
<dbReference type="GO" id="GO:0003700">
    <property type="term" value="F:DNA-binding transcription factor activity"/>
    <property type="evidence" value="ECO:0007669"/>
    <property type="project" value="InterPro"/>
</dbReference>
<dbReference type="PRINTS" id="PR00778">
    <property type="entry name" value="HTHARSR"/>
</dbReference>
<evidence type="ECO:0000259" key="5">
    <source>
        <dbReference type="PROSITE" id="PS50987"/>
    </source>
</evidence>
<dbReference type="EMBL" id="JACHNF010000001">
    <property type="protein sequence ID" value="MBB5980474.1"/>
    <property type="molecule type" value="Genomic_DNA"/>
</dbReference>
<gene>
    <name evidence="6" type="ORF">HDA44_003815</name>
</gene>
<comment type="caution">
    <text evidence="6">The sequence shown here is derived from an EMBL/GenBank/DDBJ whole genome shotgun (WGS) entry which is preliminary data.</text>
</comment>
<dbReference type="Pfam" id="PF01022">
    <property type="entry name" value="HTH_5"/>
    <property type="match status" value="1"/>
</dbReference>
<evidence type="ECO:0000256" key="2">
    <source>
        <dbReference type="ARBA" id="ARBA00023125"/>
    </source>
</evidence>
<keyword evidence="2 6" id="KW-0238">DNA-binding</keyword>
<dbReference type="InterPro" id="IPR011991">
    <property type="entry name" value="ArsR-like_HTH"/>
</dbReference>
<evidence type="ECO:0000256" key="3">
    <source>
        <dbReference type="ARBA" id="ARBA00023163"/>
    </source>
</evidence>
<proteinExistence type="predicted"/>
<sequence>MAEDQVDRFFEVLADPTRRQVVQLLGEGPRRAGQLAAATGASSPAMSRHLKLLLAAGLIADERVPDDARVRLFRLNPEPVVAVQAWLDQVQAHWRDQLTSFQRHVEQRAAGRTAADDSTRGSSDD</sequence>
<dbReference type="InterPro" id="IPR036390">
    <property type="entry name" value="WH_DNA-bd_sf"/>
</dbReference>
<accession>A0A841DMW6</accession>
<name>A0A841DMW6_9ACTN</name>
<dbReference type="AlphaFoldDB" id="A0A841DMW6"/>
<evidence type="ECO:0000256" key="4">
    <source>
        <dbReference type="SAM" id="MobiDB-lite"/>
    </source>
</evidence>
<dbReference type="InterPro" id="IPR051081">
    <property type="entry name" value="HTH_MetalResp_TranReg"/>
</dbReference>
<keyword evidence="1" id="KW-0805">Transcription regulation</keyword>
<protein>
    <submittedName>
        <fullName evidence="6">DNA-binding transcriptional ArsR family regulator</fullName>
    </submittedName>
</protein>
<dbReference type="PANTHER" id="PTHR33154:SF33">
    <property type="entry name" value="TRANSCRIPTIONAL REPRESSOR SDPR"/>
    <property type="match status" value="1"/>
</dbReference>
<dbReference type="InterPro" id="IPR036388">
    <property type="entry name" value="WH-like_DNA-bd_sf"/>
</dbReference>
<dbReference type="Gene3D" id="1.10.10.10">
    <property type="entry name" value="Winged helix-like DNA-binding domain superfamily/Winged helix DNA-binding domain"/>
    <property type="match status" value="1"/>
</dbReference>
<dbReference type="GO" id="GO:0003677">
    <property type="term" value="F:DNA binding"/>
    <property type="evidence" value="ECO:0007669"/>
    <property type="project" value="UniProtKB-KW"/>
</dbReference>
<dbReference type="PANTHER" id="PTHR33154">
    <property type="entry name" value="TRANSCRIPTIONAL REGULATOR, ARSR FAMILY"/>
    <property type="match status" value="1"/>
</dbReference>
<organism evidence="6 7">
    <name type="scientific">Kribbella solani</name>
    <dbReference type="NCBI Taxonomy" id="236067"/>
    <lineage>
        <taxon>Bacteria</taxon>
        <taxon>Bacillati</taxon>
        <taxon>Actinomycetota</taxon>
        <taxon>Actinomycetes</taxon>
        <taxon>Propionibacteriales</taxon>
        <taxon>Kribbellaceae</taxon>
        <taxon>Kribbella</taxon>
    </lineage>
</organism>
<dbReference type="PROSITE" id="PS50987">
    <property type="entry name" value="HTH_ARSR_2"/>
    <property type="match status" value="1"/>
</dbReference>
<dbReference type="CDD" id="cd00090">
    <property type="entry name" value="HTH_ARSR"/>
    <property type="match status" value="1"/>
</dbReference>
<dbReference type="NCBIfam" id="NF033788">
    <property type="entry name" value="HTH_metalloreg"/>
    <property type="match status" value="1"/>
</dbReference>
<evidence type="ECO:0000256" key="1">
    <source>
        <dbReference type="ARBA" id="ARBA00023015"/>
    </source>
</evidence>
<evidence type="ECO:0000313" key="7">
    <source>
        <dbReference type="Proteomes" id="UP000558997"/>
    </source>
</evidence>